<dbReference type="OrthoDB" id="12439at10239"/>
<evidence type="ECO:0000313" key="2">
    <source>
        <dbReference type="EMBL" id="AII17232.1"/>
    </source>
</evidence>
<dbReference type="Proteomes" id="UP000028667">
    <property type="component" value="Segment"/>
</dbReference>
<feature type="domain" description="DUF5824" evidence="1">
    <location>
        <begin position="30"/>
        <end position="132"/>
    </location>
</feature>
<protein>
    <recommendedName>
        <fullName evidence="1">DUF5824 domain-containing protein</fullName>
    </recommendedName>
</protein>
<accession>A0A076FHJ1</accession>
<evidence type="ECO:0000313" key="3">
    <source>
        <dbReference type="Proteomes" id="UP000028667"/>
    </source>
</evidence>
<dbReference type="RefSeq" id="YP_009052276.1">
    <property type="nucleotide sequence ID" value="NC_024697.1"/>
</dbReference>
<keyword evidence="3" id="KW-1185">Reference proteome</keyword>
<name>A0A076FHJ1_9VIRU</name>
<dbReference type="Pfam" id="PF19141">
    <property type="entry name" value="DUF5824"/>
    <property type="match status" value="1"/>
</dbReference>
<dbReference type="EMBL" id="KJ645900">
    <property type="protein sequence ID" value="AII17232.1"/>
    <property type="molecule type" value="Genomic_DNA"/>
</dbReference>
<gene>
    <name evidence="2" type="ORF">AaV_202</name>
</gene>
<proteinExistence type="predicted"/>
<dbReference type="KEGG" id="vg:20041705"/>
<evidence type="ECO:0000259" key="1">
    <source>
        <dbReference type="Pfam" id="PF19141"/>
    </source>
</evidence>
<dbReference type="InterPro" id="IPR043862">
    <property type="entry name" value="DUF5824"/>
</dbReference>
<sequence length="147" mass="16768">MAPNNTPVTYKGKTRRLPKRYLSNLKGIDLKKQIKSIFEGKKRPIIKSRKARKSTWTAKFDREYGDAIAKLKGGKTLKNIATVSEIPEKALKEVYKKGAAAYYTGGSRPSQSQQSWAYARVYSYIMGGNTRKVDKEVTEKYNVKFKH</sequence>
<reference evidence="2 3" key="1">
    <citation type="journal article" date="2014" name="Virology">
        <title>Genome of brown tide virus (AaV), the little giant of the Megaviridae, elucidates NCLDV genome expansion and host-virus coevolution.</title>
        <authorList>
            <person name="Moniruzzaman M."/>
            <person name="LeCleir G.R."/>
            <person name="Brown C.M."/>
            <person name="Gobler C.J."/>
            <person name="Bidle K.D."/>
            <person name="Wilson W.H."/>
            <person name="Wilhelm S.W."/>
        </authorList>
    </citation>
    <scope>NUCLEOTIDE SEQUENCE [LARGE SCALE GENOMIC DNA]</scope>
    <source>
        <strain evidence="2">BtV-01</strain>
    </source>
</reference>
<organism evidence="2 3">
    <name type="scientific">Aureococcus anophagefferens virus</name>
    <dbReference type="NCBI Taxonomy" id="1474867"/>
    <lineage>
        <taxon>Viruses</taxon>
        <taxon>Varidnaviria</taxon>
        <taxon>Bamfordvirae</taxon>
        <taxon>Nucleocytoviricota</taxon>
        <taxon>Megaviricetes</taxon>
        <taxon>Imitervirales</taxon>
        <taxon>Schizomimiviridae</taxon>
        <taxon>Kratosvirus</taxon>
        <taxon>Kratosvirus quantuckense</taxon>
    </lineage>
</organism>
<dbReference type="GeneID" id="20041705"/>